<sequence>MKKQVSVRVSESLNDEIEQKAKELGLSKSSFISFSTQFFLNQLNHMESSPASKSVNMYELLRTNMENTYKEQ</sequence>
<dbReference type="SUPFAM" id="SSF47598">
    <property type="entry name" value="Ribbon-helix-helix"/>
    <property type="match status" value="1"/>
</dbReference>
<dbReference type="Gene3D" id="1.10.1220.10">
    <property type="entry name" value="Met repressor-like"/>
    <property type="match status" value="1"/>
</dbReference>
<dbReference type="Proteomes" id="UP000198860">
    <property type="component" value="Unassembled WGS sequence"/>
</dbReference>
<evidence type="ECO:0008006" key="3">
    <source>
        <dbReference type="Google" id="ProtNLM"/>
    </source>
</evidence>
<protein>
    <recommendedName>
        <fullName evidence="3">Ribbon-helix-helix protein, copG family</fullName>
    </recommendedName>
</protein>
<organism evidence="1 2">
    <name type="scientific">Halobacillus aidingensis</name>
    <dbReference type="NCBI Taxonomy" id="240303"/>
    <lineage>
        <taxon>Bacteria</taxon>
        <taxon>Bacillati</taxon>
        <taxon>Bacillota</taxon>
        <taxon>Bacilli</taxon>
        <taxon>Bacillales</taxon>
        <taxon>Bacillaceae</taxon>
        <taxon>Halobacillus</taxon>
    </lineage>
</organism>
<keyword evidence="2" id="KW-1185">Reference proteome</keyword>
<dbReference type="OrthoDB" id="2692201at2"/>
<dbReference type="EMBL" id="FNIZ01000006">
    <property type="protein sequence ID" value="SDO57011.1"/>
    <property type="molecule type" value="Genomic_DNA"/>
</dbReference>
<proteinExistence type="predicted"/>
<evidence type="ECO:0000313" key="2">
    <source>
        <dbReference type="Proteomes" id="UP000198860"/>
    </source>
</evidence>
<dbReference type="InterPro" id="IPR013321">
    <property type="entry name" value="Arc_rbn_hlx_hlx"/>
</dbReference>
<evidence type="ECO:0000313" key="1">
    <source>
        <dbReference type="EMBL" id="SDO57011.1"/>
    </source>
</evidence>
<reference evidence="2" key="1">
    <citation type="submission" date="2016-10" db="EMBL/GenBank/DDBJ databases">
        <authorList>
            <person name="Varghese N."/>
            <person name="Submissions S."/>
        </authorList>
    </citation>
    <scope>NUCLEOTIDE SEQUENCE [LARGE SCALE GENOMIC DNA]</scope>
    <source>
        <strain evidence="2">CGMCC 1.3703</strain>
    </source>
</reference>
<dbReference type="GO" id="GO:0006355">
    <property type="term" value="P:regulation of DNA-templated transcription"/>
    <property type="evidence" value="ECO:0007669"/>
    <property type="project" value="InterPro"/>
</dbReference>
<gene>
    <name evidence="1" type="ORF">SAMN05421677_10662</name>
</gene>
<dbReference type="RefSeq" id="WP_089651948.1">
    <property type="nucleotide sequence ID" value="NZ_FNIZ01000006.1"/>
</dbReference>
<name>A0A1H0KMM7_HALAD</name>
<dbReference type="AlphaFoldDB" id="A0A1H0KMM7"/>
<accession>A0A1H0KMM7</accession>
<dbReference type="InterPro" id="IPR010985">
    <property type="entry name" value="Ribbon_hlx_hlx"/>
</dbReference>